<organism evidence="7 8">
    <name type="scientific">Cucumis melo var. makuwa</name>
    <name type="common">Oriental melon</name>
    <dbReference type="NCBI Taxonomy" id="1194695"/>
    <lineage>
        <taxon>Eukaryota</taxon>
        <taxon>Viridiplantae</taxon>
        <taxon>Streptophyta</taxon>
        <taxon>Embryophyta</taxon>
        <taxon>Tracheophyta</taxon>
        <taxon>Spermatophyta</taxon>
        <taxon>Magnoliopsida</taxon>
        <taxon>eudicotyledons</taxon>
        <taxon>Gunneridae</taxon>
        <taxon>Pentapetalae</taxon>
        <taxon>rosids</taxon>
        <taxon>fabids</taxon>
        <taxon>Cucurbitales</taxon>
        <taxon>Cucurbitaceae</taxon>
        <taxon>Benincaseae</taxon>
        <taxon>Cucumis</taxon>
    </lineage>
</organism>
<protein>
    <recommendedName>
        <fullName evidence="9">Transposase</fullName>
    </recommendedName>
</protein>
<accession>A0A5D3B9N1</accession>
<evidence type="ECO:0000259" key="5">
    <source>
        <dbReference type="Pfam" id="PF02902"/>
    </source>
</evidence>
<feature type="domain" description="DUF4216" evidence="6">
    <location>
        <begin position="99"/>
        <end position="148"/>
    </location>
</feature>
<dbReference type="InterPro" id="IPR038765">
    <property type="entry name" value="Papain-like_cys_pep_sf"/>
</dbReference>
<evidence type="ECO:0000256" key="2">
    <source>
        <dbReference type="ARBA" id="ARBA00022670"/>
    </source>
</evidence>
<feature type="compositionally biased region" description="Basic and acidic residues" evidence="4">
    <location>
        <begin position="412"/>
        <end position="421"/>
    </location>
</feature>
<dbReference type="SUPFAM" id="SSF54001">
    <property type="entry name" value="Cysteine proteinases"/>
    <property type="match status" value="1"/>
</dbReference>
<keyword evidence="3" id="KW-0378">Hydrolase</keyword>
<dbReference type="InterPro" id="IPR003653">
    <property type="entry name" value="Peptidase_C48_C"/>
</dbReference>
<dbReference type="GO" id="GO:0008234">
    <property type="term" value="F:cysteine-type peptidase activity"/>
    <property type="evidence" value="ECO:0007669"/>
    <property type="project" value="InterPro"/>
</dbReference>
<keyword evidence="2" id="KW-0645">Protease</keyword>
<dbReference type="InterPro" id="IPR025312">
    <property type="entry name" value="DUF4216"/>
</dbReference>
<dbReference type="EMBL" id="SSTD01019393">
    <property type="protein sequence ID" value="TYJ96572.1"/>
    <property type="molecule type" value="Genomic_DNA"/>
</dbReference>
<dbReference type="Proteomes" id="UP000321947">
    <property type="component" value="Unassembled WGS sequence"/>
</dbReference>
<evidence type="ECO:0000256" key="4">
    <source>
        <dbReference type="SAM" id="MobiDB-lite"/>
    </source>
</evidence>
<name>A0A5D3B9N1_CUCMM</name>
<dbReference type="PANTHER" id="PTHR33018:SF37">
    <property type="entry name" value="TRANSPOSASE TNP1_EN_SPM-LIKE DOMAIN-CONTAINING PROTEIN"/>
    <property type="match status" value="1"/>
</dbReference>
<dbReference type="PANTHER" id="PTHR33018">
    <property type="entry name" value="OS10G0338966 PROTEIN-RELATED"/>
    <property type="match status" value="1"/>
</dbReference>
<evidence type="ECO:0000256" key="1">
    <source>
        <dbReference type="ARBA" id="ARBA00005234"/>
    </source>
</evidence>
<proteinExistence type="inferred from homology"/>
<dbReference type="Pfam" id="PF13952">
    <property type="entry name" value="DUF4216"/>
    <property type="match status" value="1"/>
</dbReference>
<dbReference type="GO" id="GO:0006508">
    <property type="term" value="P:proteolysis"/>
    <property type="evidence" value="ECO:0007669"/>
    <property type="project" value="UniProtKB-KW"/>
</dbReference>
<gene>
    <name evidence="7" type="ORF">E5676_scaffold791G00020</name>
</gene>
<evidence type="ECO:0000256" key="3">
    <source>
        <dbReference type="ARBA" id="ARBA00022801"/>
    </source>
</evidence>
<comment type="similarity">
    <text evidence="1">Belongs to the peptidase C48 family.</text>
</comment>
<dbReference type="AlphaFoldDB" id="A0A5D3B9N1"/>
<comment type="caution">
    <text evidence="7">The sequence shown here is derived from an EMBL/GenBank/DDBJ whole genome shotgun (WGS) entry which is preliminary data.</text>
</comment>
<evidence type="ECO:0000313" key="7">
    <source>
        <dbReference type="EMBL" id="TYJ96572.1"/>
    </source>
</evidence>
<sequence length="765" mass="87466">MDRALSASSFIRPSKEQLSHNDALALEVPKNSITPSLRWIAHGPSPDVATYSSYIINGYYYHTKRHDDIRRVQNSGVSITATTMQVSSCKDKNPVMSDMTSGVKVDELGFTIVDLKRIGHKSDSFILATQAKQVFYVQDSANPEWSVVLTSPQRTIEEDLFEDEIGDMLQECGYETIKRMPNVDTPNETDDTNSTYIRHDCEGRWMEDRSEDEREMLPKVRKKSFVPCGPTTMSELALLRNSGQKLPIKFNEHGQPVGATSKKMQSYIGVCIRQQIPITYNSWKDVPNELKDKIYDCISFPPKIYSHINQEDWESFVDPRLREEWEKITHDVSYRSTLWKEARKGRNNDYFDDATRDCASRIDELVSTNKNEDILTDALGSKEHGGRVRGMGGFVSQSQYFNTVKGKEKMCHKEEDDSRCKSDKKRSNHSRSSIGSITIDLDADEDTPTNKGVEGTPCQLSIRSINNIVAVATIVEDNIGYPNVKILVDMVTGENLTIPNPVKGKIETLNQALGNIIEWPRRLEHSTRKDVVYPSNYTDVNGIIKLLNRHVVNNMKDVDMIHIPMNELIFGSDKFVYIAREDLLHYCDMVEIGYMCILAYITCLWDKCDCARNFFVIDQSKISSHIKDRDLRSRNLANLLEAVNLEQKVLISYNTGFHWMLHVIDLRENCVYVLDSLRSKVNEDIHGIINVVEDMTSETRSTTLSINPKMETCKGCGYYVQKYIHEIVHNSSTSITSLFNTKNAYRQEEIDEIRTEWTAFVSKFV</sequence>
<evidence type="ECO:0008006" key="9">
    <source>
        <dbReference type="Google" id="ProtNLM"/>
    </source>
</evidence>
<reference evidence="7 8" key="1">
    <citation type="submission" date="2019-08" db="EMBL/GenBank/DDBJ databases">
        <title>Draft genome sequences of two oriental melons (Cucumis melo L. var makuwa).</title>
        <authorList>
            <person name="Kwon S.-Y."/>
        </authorList>
    </citation>
    <scope>NUCLEOTIDE SEQUENCE [LARGE SCALE GENOMIC DNA]</scope>
    <source>
        <strain evidence="8">cv. Chang Bougi</strain>
        <tissue evidence="7">Leaf</tissue>
    </source>
</reference>
<feature type="region of interest" description="Disordered" evidence="4">
    <location>
        <begin position="412"/>
        <end position="455"/>
    </location>
</feature>
<dbReference type="Pfam" id="PF02902">
    <property type="entry name" value="Peptidase_C48"/>
    <property type="match status" value="1"/>
</dbReference>
<evidence type="ECO:0000313" key="8">
    <source>
        <dbReference type="Proteomes" id="UP000321947"/>
    </source>
</evidence>
<feature type="domain" description="Ubiquitin-like protease family profile" evidence="5">
    <location>
        <begin position="649"/>
        <end position="757"/>
    </location>
</feature>
<evidence type="ECO:0000259" key="6">
    <source>
        <dbReference type="Pfam" id="PF13952"/>
    </source>
</evidence>
<dbReference type="Gene3D" id="3.40.395.10">
    <property type="entry name" value="Adenoviral Proteinase, Chain A"/>
    <property type="match status" value="1"/>
</dbReference>